<evidence type="ECO:0000313" key="2">
    <source>
        <dbReference type="Proteomes" id="UP001437386"/>
    </source>
</evidence>
<organism evidence="1 2">
    <name type="scientific">Enterobacter phage KKP_3711</name>
    <dbReference type="NCBI Taxonomy" id="3109398"/>
    <lineage>
        <taxon>Viruses</taxon>
        <taxon>Duplodnaviria</taxon>
        <taxon>Heunggongvirae</taxon>
        <taxon>Uroviricota</taxon>
        <taxon>Caudoviricetes</taxon>
        <taxon>Demerecviridae</taxon>
        <taxon>Markadamsvirinae</taxon>
    </lineage>
</organism>
<sequence>MILLQFNERFTNYPRPGTSVSQSTETRRKVIVLHNYIEIIEQENGTCIINDNKIAHTYRPLESYVEILDKLAKVVDIA</sequence>
<keyword evidence="2" id="KW-1185">Reference proteome</keyword>
<reference evidence="1 2" key="1">
    <citation type="submission" date="2024-04" db="EMBL/GenBank/DDBJ databases">
        <authorList>
            <person name="Wojcicki M."/>
            <person name="Srednicka P."/>
            <person name="Shymialevich D."/>
            <person name="Sokolowska B."/>
        </authorList>
    </citation>
    <scope>NUCLEOTIDE SEQUENCE [LARGE SCALE GENOMIC DNA]</scope>
</reference>
<accession>A0AAX4Q3S6</accession>
<evidence type="ECO:0000313" key="1">
    <source>
        <dbReference type="EMBL" id="XAG95779.1"/>
    </source>
</evidence>
<dbReference type="EMBL" id="PP579741">
    <property type="protein sequence ID" value="XAG95779.1"/>
    <property type="molecule type" value="Genomic_DNA"/>
</dbReference>
<protein>
    <submittedName>
        <fullName evidence="1">Uncharacterized protein</fullName>
    </submittedName>
</protein>
<proteinExistence type="predicted"/>
<gene>
    <name evidence="1" type="ORF">U7154_000012</name>
</gene>
<dbReference type="Proteomes" id="UP001437386">
    <property type="component" value="Segment"/>
</dbReference>
<name>A0AAX4Q3S6_9CAUD</name>